<feature type="transmembrane region" description="Helical" evidence="1">
    <location>
        <begin position="77"/>
        <end position="102"/>
    </location>
</feature>
<reference evidence="2" key="1">
    <citation type="journal article" date="2013" name="J. Plant Res.">
        <title>Effect of fungi and light on seed germination of three Opuntia species from semiarid lands of central Mexico.</title>
        <authorList>
            <person name="Delgado-Sanchez P."/>
            <person name="Jimenez-Bremont J.F."/>
            <person name="Guerrero-Gonzalez Mde L."/>
            <person name="Flores J."/>
        </authorList>
    </citation>
    <scope>NUCLEOTIDE SEQUENCE</scope>
    <source>
        <tissue evidence="2">Cladode</tissue>
    </source>
</reference>
<keyword evidence="1" id="KW-0472">Membrane</keyword>
<reference evidence="2" key="2">
    <citation type="submission" date="2020-07" db="EMBL/GenBank/DDBJ databases">
        <authorList>
            <person name="Vera ALvarez R."/>
            <person name="Arias-Moreno D.M."/>
            <person name="Jimenez-Jacinto V."/>
            <person name="Jimenez-Bremont J.F."/>
            <person name="Swaminathan K."/>
            <person name="Moose S.P."/>
            <person name="Guerrero-Gonzalez M.L."/>
            <person name="Marino-Ramirez L."/>
            <person name="Landsman D."/>
            <person name="Rodriguez-Kessler M."/>
            <person name="Delgado-Sanchez P."/>
        </authorList>
    </citation>
    <scope>NUCLEOTIDE SEQUENCE</scope>
    <source>
        <tissue evidence="2">Cladode</tissue>
    </source>
</reference>
<keyword evidence="1" id="KW-0812">Transmembrane</keyword>
<proteinExistence type="predicted"/>
<evidence type="ECO:0000313" key="2">
    <source>
        <dbReference type="EMBL" id="MBA4667120.1"/>
    </source>
</evidence>
<keyword evidence="1" id="KW-1133">Transmembrane helix</keyword>
<feature type="transmembrane region" description="Helical" evidence="1">
    <location>
        <begin position="122"/>
        <end position="146"/>
    </location>
</feature>
<organism evidence="2">
    <name type="scientific">Opuntia streptacantha</name>
    <name type="common">Prickly pear cactus</name>
    <name type="synonym">Opuntia cardona</name>
    <dbReference type="NCBI Taxonomy" id="393608"/>
    <lineage>
        <taxon>Eukaryota</taxon>
        <taxon>Viridiplantae</taxon>
        <taxon>Streptophyta</taxon>
        <taxon>Embryophyta</taxon>
        <taxon>Tracheophyta</taxon>
        <taxon>Spermatophyta</taxon>
        <taxon>Magnoliopsida</taxon>
        <taxon>eudicotyledons</taxon>
        <taxon>Gunneridae</taxon>
        <taxon>Pentapetalae</taxon>
        <taxon>Caryophyllales</taxon>
        <taxon>Cactineae</taxon>
        <taxon>Cactaceae</taxon>
        <taxon>Opuntioideae</taxon>
        <taxon>Opuntia</taxon>
    </lineage>
</organism>
<accession>A0A7C9EG35</accession>
<sequence>MLEIFRSSCLPIVLSVLPSANRLDLPPSNPVNFRLLLLPEMLPLFFLYSSAFSIAILTASGTSSFPSPASTEAVNPFLSLLSLSPAFPLFFLYSLAFSIAILRASGTSSFPLPPPSGKSSPFTLPLPLSTIPLVCLYFAAFSIATLTASGTSFGPSFSSPETNPLFPPTIPADSPSGCFLFC</sequence>
<protein>
    <submittedName>
        <fullName evidence="2">Uncharacterized protein</fullName>
    </submittedName>
</protein>
<dbReference type="AlphaFoldDB" id="A0A7C9EG35"/>
<dbReference type="EMBL" id="GISG01234341">
    <property type="protein sequence ID" value="MBA4667119.1"/>
    <property type="molecule type" value="Transcribed_RNA"/>
</dbReference>
<dbReference type="EMBL" id="GISG01234343">
    <property type="protein sequence ID" value="MBA4667121.1"/>
    <property type="molecule type" value="Transcribed_RNA"/>
</dbReference>
<evidence type="ECO:0000256" key="1">
    <source>
        <dbReference type="SAM" id="Phobius"/>
    </source>
</evidence>
<dbReference type="EMBL" id="GISG01234338">
    <property type="protein sequence ID" value="MBA4667116.1"/>
    <property type="molecule type" value="Transcribed_RNA"/>
</dbReference>
<dbReference type="EMBL" id="GISG01234342">
    <property type="protein sequence ID" value="MBA4667120.1"/>
    <property type="molecule type" value="Transcribed_RNA"/>
</dbReference>
<name>A0A7C9EG35_OPUST</name>
<feature type="transmembrane region" description="Helical" evidence="1">
    <location>
        <begin position="46"/>
        <end position="65"/>
    </location>
</feature>